<dbReference type="EMBL" id="HBFX01038534">
    <property type="protein sequence ID" value="CAD8972195.1"/>
    <property type="molecule type" value="Transcribed_RNA"/>
</dbReference>
<dbReference type="InterPro" id="IPR019393">
    <property type="entry name" value="WASH_strumpellin"/>
</dbReference>
<name>A0A6T8LQQ7_HEMAN</name>
<accession>A0A6T8LQQ7</accession>
<dbReference type="GO" id="GO:0051125">
    <property type="term" value="P:regulation of actin nucleation"/>
    <property type="evidence" value="ECO:0007669"/>
    <property type="project" value="TreeGrafter"/>
</dbReference>
<evidence type="ECO:0000313" key="3">
    <source>
        <dbReference type="EMBL" id="CAD8972195.1"/>
    </source>
</evidence>
<dbReference type="Pfam" id="PF10266">
    <property type="entry name" value="Strumpellin"/>
    <property type="match status" value="1"/>
</dbReference>
<dbReference type="PANTHER" id="PTHR15691">
    <property type="entry name" value="WASH COMPLEX SUBUNIT 5"/>
    <property type="match status" value="1"/>
</dbReference>
<dbReference type="EMBL" id="HBFK01022113">
    <property type="protein sequence ID" value="CAD8747178.1"/>
    <property type="molecule type" value="Transcribed_RNA"/>
</dbReference>
<gene>
    <name evidence="3" type="ORF">HAND00432_LOCUS23196</name>
    <name evidence="2" type="ORF">HAND1043_LOCUS13675</name>
</gene>
<comment type="similarity">
    <text evidence="1">Belongs to the strumpellin family.</text>
</comment>
<evidence type="ECO:0000256" key="1">
    <source>
        <dbReference type="ARBA" id="ARBA00006224"/>
    </source>
</evidence>
<evidence type="ECO:0008006" key="4">
    <source>
        <dbReference type="Google" id="ProtNLM"/>
    </source>
</evidence>
<dbReference type="GO" id="GO:0071203">
    <property type="term" value="C:WASH complex"/>
    <property type="evidence" value="ECO:0007669"/>
    <property type="project" value="InterPro"/>
</dbReference>
<organism evidence="2">
    <name type="scientific">Hemiselmis andersenii</name>
    <name type="common">Cryptophyte alga</name>
    <dbReference type="NCBI Taxonomy" id="464988"/>
    <lineage>
        <taxon>Eukaryota</taxon>
        <taxon>Cryptophyceae</taxon>
        <taxon>Cryptomonadales</taxon>
        <taxon>Hemiselmidaceae</taxon>
        <taxon>Hemiselmis</taxon>
    </lineage>
</organism>
<dbReference type="GO" id="GO:0005768">
    <property type="term" value="C:endosome"/>
    <property type="evidence" value="ECO:0007669"/>
    <property type="project" value="TreeGrafter"/>
</dbReference>
<dbReference type="GO" id="GO:0140285">
    <property type="term" value="P:endosome fission"/>
    <property type="evidence" value="ECO:0007669"/>
    <property type="project" value="TreeGrafter"/>
</dbReference>
<dbReference type="GO" id="GO:0007032">
    <property type="term" value="P:endosome organization"/>
    <property type="evidence" value="ECO:0007669"/>
    <property type="project" value="TreeGrafter"/>
</dbReference>
<reference evidence="2" key="1">
    <citation type="submission" date="2021-01" db="EMBL/GenBank/DDBJ databases">
        <authorList>
            <person name="Corre E."/>
            <person name="Pelletier E."/>
            <person name="Niang G."/>
            <person name="Scheremetjew M."/>
            <person name="Finn R."/>
            <person name="Kale V."/>
            <person name="Holt S."/>
            <person name="Cochrane G."/>
            <person name="Meng A."/>
            <person name="Brown T."/>
            <person name="Cohen L."/>
        </authorList>
    </citation>
    <scope>NUCLEOTIDE SEQUENCE</scope>
    <source>
        <strain evidence="2">CCMP441</strain>
        <strain evidence="3">CCMP644</strain>
    </source>
</reference>
<dbReference type="GO" id="GO:0030041">
    <property type="term" value="P:actin filament polymerization"/>
    <property type="evidence" value="ECO:0007669"/>
    <property type="project" value="TreeGrafter"/>
</dbReference>
<evidence type="ECO:0000313" key="2">
    <source>
        <dbReference type="EMBL" id="CAD8747178.1"/>
    </source>
</evidence>
<dbReference type="PANTHER" id="PTHR15691:SF6">
    <property type="entry name" value="WASH COMPLEX SUBUNIT 5"/>
    <property type="match status" value="1"/>
</dbReference>
<proteinExistence type="inferred from homology"/>
<dbReference type="AlphaFoldDB" id="A0A6T8LQQ7"/>
<sequence>MDLLADDNVAGQNLLSIVSRGSAIIAEMLRLSDNIPPEFSLPDANNTSASPTKGAAASKYSAVIFDFSYLRNPELHESRIGGDIDLSDLDEELRESLLPMIERFYSLFESVFKYISDLNRFLQDVDDGVYIQLRLEDLLVSSSGKQLLSESLHLYGVMLTVMDSRIDGPIRERLLIAHYRYKGSSETHSNVCRLCRSTGYHPLVARRPPSYPEDYFARLPPPQRVVMMVVNRLRSDDIYNQMKEWPDPTHRCTALQTQAAMVYVMLYFVPQVLHKEHSIMREIVDRHLSDCWVLPFYMGFIVDLSVMWEPYRAAMAALGNTVDSRRVRDVNARHVAAMGERINQLRTLLTEGTLTEDYVLDNWGALLNVLREANAELRWVMLHRKCQQKRLREAAWAGLKEEGVLTVLVQTAQLEFLVGRELKALIGGKEGRWQALRADCAERMGELASFFSGSKELTRVKRDERLEQWFKQLQGVIEGLEHGDSTLAGRKIQQLMSAIKDVGQFHQIEGNASVRLFLEDAHGQLRQMLRLVNIKEDLLIALATVSDFSFAFALIRDYMPHMHHLIKSDPFAVLLLRATFLKLATVLDLPLVRINQAGSEDLASVAQYYSSQLVDFLRAVLEVVPVNMFRVLNDIIQVHTGSLKELPPRLERQGMKDYAQLEQRYLLARATQQVSVLTEGILAMEATLLGIVEADPKRLLQDGIRKELCRQISHALHTMIEFREEGRKGELELRLEGLQAHLDGFRRSFEYISDYVNMYGLKVWQEEFARIVNFSVEQECNAYLKKKVYPWQSRFQSRAIPIPVYPPLDNNAATFVGRLVREILALTDANACTYLDASSGWHDSSGKEVLGIRTTSLLHKSIGTAGVRGLDNTLSFMIVSQLHSFVSHHRKEVASLKEAFEELTHDLGASSTLAANASKVYSTAVSRTAKLWPSVLQVAGRIGQAQLLRRQFASELNFTCRLDSPHLSGALEVVSDSLTNDVSCHYQHPDKKPYPSEESGLLRDIAPYLDTMGLTSPILKIYITTEPLPYVAVAIFLLVVTTLAKYKFEPKLQVFVPKDKRDCCDSTPFIVGVITLLKQFHSSDTHRFIELLCQYVRCQIVMQGKDKKGSSKELPPEASSVLIFLGEFCKFSNLDRKTVQAHLPPYVLDKFPL</sequence>
<protein>
    <recommendedName>
        <fullName evidence="4">WASH complex subunit strumpellin</fullName>
    </recommendedName>
</protein>